<evidence type="ECO:0000313" key="2">
    <source>
        <dbReference type="Proteomes" id="UP000054454"/>
    </source>
</evidence>
<gene>
    <name evidence="1" type="ORF">T552_04067</name>
</gene>
<dbReference type="RefSeq" id="XP_018227266.1">
    <property type="nucleotide sequence ID" value="XM_018372118.1"/>
</dbReference>
<protein>
    <submittedName>
        <fullName evidence="1">Uncharacterized protein</fullName>
    </submittedName>
</protein>
<accession>A0A0W4ZQL6</accession>
<reference evidence="2" key="1">
    <citation type="journal article" date="2016" name="Nat. Commun.">
        <title>Genome analysis of three Pneumocystis species reveals adaptation mechanisms to life exclusively in mammalian hosts.</title>
        <authorList>
            <person name="Ma L."/>
            <person name="Chen Z."/>
            <person name="Huang D.W."/>
            <person name="Kutty G."/>
            <person name="Ishihara M."/>
            <person name="Wang H."/>
            <person name="Abouelleil A."/>
            <person name="Bishop L."/>
            <person name="Davey E."/>
            <person name="Deng R."/>
            <person name="Deng X."/>
            <person name="Fan L."/>
            <person name="Fantoni G."/>
            <person name="Fitzgerald M."/>
            <person name="Gogineni E."/>
            <person name="Goldberg J.M."/>
            <person name="Handley G."/>
            <person name="Hu X."/>
            <person name="Huber C."/>
            <person name="Jiao X."/>
            <person name="Jones K."/>
            <person name="Levin J.Z."/>
            <person name="Liu Y."/>
            <person name="Macdonald P."/>
            <person name="Melnikov A."/>
            <person name="Raley C."/>
            <person name="Sassi M."/>
            <person name="Sherman B.T."/>
            <person name="Song X."/>
            <person name="Sykes S."/>
            <person name="Tran B."/>
            <person name="Walsh L."/>
            <person name="Xia Y."/>
            <person name="Yang J."/>
            <person name="Young S."/>
            <person name="Zeng Q."/>
            <person name="Zheng X."/>
            <person name="Stephens R."/>
            <person name="Nusbaum C."/>
            <person name="Birren B.W."/>
            <person name="Azadi P."/>
            <person name="Lempicki R.A."/>
            <person name="Cuomo C.A."/>
            <person name="Kovacs J.A."/>
        </authorList>
    </citation>
    <scope>NUCLEOTIDE SEQUENCE [LARGE SCALE GENOMIC DNA]</scope>
    <source>
        <strain evidence="2">B80</strain>
    </source>
</reference>
<dbReference type="EMBL" id="LFVZ01000002">
    <property type="protein sequence ID" value="KTW30670.1"/>
    <property type="molecule type" value="Genomic_DNA"/>
</dbReference>
<proteinExistence type="predicted"/>
<dbReference type="VEuPathDB" id="FungiDB:T552_04067"/>
<organism evidence="1 2">
    <name type="scientific">Pneumocystis carinii (strain B80)</name>
    <name type="common">Rat pneumocystis pneumonia agent</name>
    <name type="synonym">Pneumocystis carinii f. sp. carinii</name>
    <dbReference type="NCBI Taxonomy" id="1408658"/>
    <lineage>
        <taxon>Eukaryota</taxon>
        <taxon>Fungi</taxon>
        <taxon>Dikarya</taxon>
        <taxon>Ascomycota</taxon>
        <taxon>Taphrinomycotina</taxon>
        <taxon>Pneumocystomycetes</taxon>
        <taxon>Pneumocystaceae</taxon>
        <taxon>Pneumocystis</taxon>
    </lineage>
</organism>
<sequence>MNIVELVVIETMGYYSNKEYHWVRVALGCHSNTWLSHQHRGVATSTYVSSDEHNSLHNNINILTTIQLLS</sequence>
<dbReference type="Proteomes" id="UP000054454">
    <property type="component" value="Unassembled WGS sequence"/>
</dbReference>
<evidence type="ECO:0000313" key="1">
    <source>
        <dbReference type="EMBL" id="KTW30670.1"/>
    </source>
</evidence>
<dbReference type="AlphaFoldDB" id="A0A0W4ZQL6"/>
<name>A0A0W4ZQL6_PNEC8</name>
<dbReference type="GeneID" id="28938321"/>
<comment type="caution">
    <text evidence="1">The sequence shown here is derived from an EMBL/GenBank/DDBJ whole genome shotgun (WGS) entry which is preliminary data.</text>
</comment>
<keyword evidence="2" id="KW-1185">Reference proteome</keyword>